<reference evidence="3" key="1">
    <citation type="submission" date="2020-09" db="EMBL/GenBank/DDBJ databases">
        <authorList>
            <person name="Kikuchi T."/>
        </authorList>
    </citation>
    <scope>NUCLEOTIDE SEQUENCE</scope>
    <source>
        <strain evidence="3">SH1</strain>
    </source>
</reference>
<organism evidence="3 4">
    <name type="scientific">Bursaphelenchus okinawaensis</name>
    <dbReference type="NCBI Taxonomy" id="465554"/>
    <lineage>
        <taxon>Eukaryota</taxon>
        <taxon>Metazoa</taxon>
        <taxon>Ecdysozoa</taxon>
        <taxon>Nematoda</taxon>
        <taxon>Chromadorea</taxon>
        <taxon>Rhabditida</taxon>
        <taxon>Tylenchina</taxon>
        <taxon>Tylenchomorpha</taxon>
        <taxon>Aphelenchoidea</taxon>
        <taxon>Aphelenchoididae</taxon>
        <taxon>Bursaphelenchus</taxon>
    </lineage>
</organism>
<feature type="compositionally biased region" description="Basic and acidic residues" evidence="1">
    <location>
        <begin position="193"/>
        <end position="214"/>
    </location>
</feature>
<evidence type="ECO:0000313" key="3">
    <source>
        <dbReference type="EMBL" id="CAD5209482.1"/>
    </source>
</evidence>
<evidence type="ECO:0000256" key="1">
    <source>
        <dbReference type="SAM" id="MobiDB-lite"/>
    </source>
</evidence>
<feature type="compositionally biased region" description="Polar residues" evidence="1">
    <location>
        <begin position="277"/>
        <end position="292"/>
    </location>
</feature>
<feature type="chain" id="PRO_5044131613" evidence="2">
    <location>
        <begin position="20"/>
        <end position="327"/>
    </location>
</feature>
<dbReference type="Proteomes" id="UP000614601">
    <property type="component" value="Unassembled WGS sequence"/>
</dbReference>
<dbReference type="OrthoDB" id="5825015at2759"/>
<sequence>MLTKKIPWSILLLLQHVIAQGGLNLGSFGLGKGSAGDLLLNFGQGGSLFGLGADRATNLNIGPGRFGVKGDNGLTLGGQRLGLENLFGIQEGQGLNLGSFLNTGNPAPLGQFNKPPSDPLANFLKTFMGGGMNTNTAPKSQKPDNFIPNRRGQLAKGNERQPWETDGEEPEKATWPTPPSPVEENLGLTGLEKMGKSRGKDEREEKVEEFEKATESPQFPTLINMWGGGNDGFGNGNEESSGMNPFEPIQTTSPTPNLFLPQTTTKRINTEGWIGVSGSSRSSQKANMNSGEASKKTNGKRRGGPPPPEGMVDIDEAELRRIRALRH</sequence>
<name>A0A811K1Y9_9BILA</name>
<proteinExistence type="predicted"/>
<dbReference type="EMBL" id="CAJFDH010000002">
    <property type="protein sequence ID" value="CAD5209482.1"/>
    <property type="molecule type" value="Genomic_DNA"/>
</dbReference>
<dbReference type="EMBL" id="CAJFCW020000002">
    <property type="protein sequence ID" value="CAG9089436.1"/>
    <property type="molecule type" value="Genomic_DNA"/>
</dbReference>
<accession>A0A811K1Y9</accession>
<keyword evidence="4" id="KW-1185">Reference proteome</keyword>
<dbReference type="Proteomes" id="UP000783686">
    <property type="component" value="Unassembled WGS sequence"/>
</dbReference>
<evidence type="ECO:0000256" key="2">
    <source>
        <dbReference type="SAM" id="SignalP"/>
    </source>
</evidence>
<feature type="region of interest" description="Disordered" evidence="1">
    <location>
        <begin position="234"/>
        <end position="317"/>
    </location>
</feature>
<gene>
    <name evidence="3" type="ORF">BOKJ2_LOCUS2706</name>
</gene>
<feature type="region of interest" description="Disordered" evidence="1">
    <location>
        <begin position="131"/>
        <end position="215"/>
    </location>
</feature>
<feature type="compositionally biased region" description="Polar residues" evidence="1">
    <location>
        <begin position="249"/>
        <end position="267"/>
    </location>
</feature>
<comment type="caution">
    <text evidence="3">The sequence shown here is derived from an EMBL/GenBank/DDBJ whole genome shotgun (WGS) entry which is preliminary data.</text>
</comment>
<dbReference type="AlphaFoldDB" id="A0A811K1Y9"/>
<feature type="signal peptide" evidence="2">
    <location>
        <begin position="1"/>
        <end position="19"/>
    </location>
</feature>
<protein>
    <submittedName>
        <fullName evidence="3">Uncharacterized protein</fullName>
    </submittedName>
</protein>
<keyword evidence="2" id="KW-0732">Signal</keyword>
<evidence type="ECO:0000313" key="4">
    <source>
        <dbReference type="Proteomes" id="UP000614601"/>
    </source>
</evidence>